<dbReference type="Pfam" id="PF00126">
    <property type="entry name" value="HTH_1"/>
    <property type="match status" value="1"/>
</dbReference>
<dbReference type="GO" id="GO:0003700">
    <property type="term" value="F:DNA-binding transcription factor activity"/>
    <property type="evidence" value="ECO:0007669"/>
    <property type="project" value="InterPro"/>
</dbReference>
<comment type="caution">
    <text evidence="6">The sequence shown here is derived from an EMBL/GenBank/DDBJ whole genome shotgun (WGS) entry which is preliminary data.</text>
</comment>
<dbReference type="GO" id="GO:0005829">
    <property type="term" value="C:cytosol"/>
    <property type="evidence" value="ECO:0007669"/>
    <property type="project" value="TreeGrafter"/>
</dbReference>
<keyword evidence="4" id="KW-0804">Transcription</keyword>
<dbReference type="PRINTS" id="PR00039">
    <property type="entry name" value="HTHLYSR"/>
</dbReference>
<evidence type="ECO:0000259" key="5">
    <source>
        <dbReference type="PROSITE" id="PS50931"/>
    </source>
</evidence>
<feature type="domain" description="HTH lysR-type" evidence="5">
    <location>
        <begin position="13"/>
        <end position="67"/>
    </location>
</feature>
<evidence type="ECO:0000256" key="1">
    <source>
        <dbReference type="ARBA" id="ARBA00009437"/>
    </source>
</evidence>
<dbReference type="Proteomes" id="UP000249185">
    <property type="component" value="Unassembled WGS sequence"/>
</dbReference>
<keyword evidence="3" id="KW-0238">DNA-binding</keyword>
<evidence type="ECO:0000313" key="7">
    <source>
        <dbReference type="Proteomes" id="UP000249185"/>
    </source>
</evidence>
<dbReference type="Pfam" id="PF03466">
    <property type="entry name" value="LysR_substrate"/>
    <property type="match status" value="1"/>
</dbReference>
<dbReference type="SUPFAM" id="SSF46785">
    <property type="entry name" value="Winged helix' DNA-binding domain"/>
    <property type="match status" value="1"/>
</dbReference>
<dbReference type="PANTHER" id="PTHR30419">
    <property type="entry name" value="HTH-TYPE TRANSCRIPTIONAL REGULATOR YBHD"/>
    <property type="match status" value="1"/>
</dbReference>
<dbReference type="InterPro" id="IPR036388">
    <property type="entry name" value="WH-like_DNA-bd_sf"/>
</dbReference>
<name>A0A2W5NE58_RHOSU</name>
<dbReference type="PANTHER" id="PTHR30419:SF8">
    <property type="entry name" value="NITROGEN ASSIMILATION TRANSCRIPTIONAL ACTIVATOR-RELATED"/>
    <property type="match status" value="1"/>
</dbReference>
<protein>
    <recommendedName>
        <fullName evidence="5">HTH lysR-type domain-containing protein</fullName>
    </recommendedName>
</protein>
<proteinExistence type="inferred from homology"/>
<dbReference type="Gene3D" id="1.10.10.10">
    <property type="entry name" value="Winged helix-like DNA-binding domain superfamily/Winged helix DNA-binding domain"/>
    <property type="match status" value="1"/>
</dbReference>
<dbReference type="PROSITE" id="PS50931">
    <property type="entry name" value="HTH_LYSR"/>
    <property type="match status" value="1"/>
</dbReference>
<accession>A0A2W5NE58</accession>
<reference evidence="6 7" key="1">
    <citation type="submission" date="2017-08" db="EMBL/GenBank/DDBJ databases">
        <title>Infants hospitalized years apart are colonized by the same room-sourced microbial strains.</title>
        <authorList>
            <person name="Brooks B."/>
            <person name="Olm M.R."/>
            <person name="Firek B.A."/>
            <person name="Baker R."/>
            <person name="Thomas B.C."/>
            <person name="Morowitz M.J."/>
            <person name="Banfield J.F."/>
        </authorList>
    </citation>
    <scope>NUCLEOTIDE SEQUENCE [LARGE SCALE GENOMIC DNA]</scope>
    <source>
        <strain evidence="6">S2_005_002_R2_34</strain>
    </source>
</reference>
<evidence type="ECO:0000313" key="6">
    <source>
        <dbReference type="EMBL" id="PZQ50738.1"/>
    </source>
</evidence>
<dbReference type="FunFam" id="1.10.10.10:FF:000001">
    <property type="entry name" value="LysR family transcriptional regulator"/>
    <property type="match status" value="1"/>
</dbReference>
<dbReference type="InterPro" id="IPR036390">
    <property type="entry name" value="WH_DNA-bd_sf"/>
</dbReference>
<sequence>MGVSITCGNDMDRKLSAFLAVARVGNLTVAAESIGLTQPALTKTIRRLEQEVGAALFLRSPRGMALTEMGELFFTHARAIETHWAQAKEEAHARAGGMLAEFRVAAGAAYHPRIVPLLVRRLAAEFPDTSFVVDFDVAGQSLPRLHAGELHLLLGAFVQEVPEGLVTKKLIDVEVSAICGRDDPLARMPRVRPEDLRDRRWVIYRRDAYLRERLMEYFIRNQLPAPRVVMEIDSLAATMELVTGTPYLSAAPTTIIGAPESRGLALPRLEEPLWTFPSGAWMRRSTLEYPVLRRALAILRELTAIPSRARRTAG</sequence>
<dbReference type="InterPro" id="IPR005119">
    <property type="entry name" value="LysR_subst-bd"/>
</dbReference>
<keyword evidence="2" id="KW-0805">Transcription regulation</keyword>
<organism evidence="6 7">
    <name type="scientific">Rhodovulum sulfidophilum</name>
    <name type="common">Rhodobacter sulfidophilus</name>
    <dbReference type="NCBI Taxonomy" id="35806"/>
    <lineage>
        <taxon>Bacteria</taxon>
        <taxon>Pseudomonadati</taxon>
        <taxon>Pseudomonadota</taxon>
        <taxon>Alphaproteobacteria</taxon>
        <taxon>Rhodobacterales</taxon>
        <taxon>Paracoccaceae</taxon>
        <taxon>Rhodovulum</taxon>
    </lineage>
</organism>
<gene>
    <name evidence="6" type="ORF">DI556_06370</name>
</gene>
<dbReference type="SUPFAM" id="SSF53850">
    <property type="entry name" value="Periplasmic binding protein-like II"/>
    <property type="match status" value="1"/>
</dbReference>
<dbReference type="GO" id="GO:0003677">
    <property type="term" value="F:DNA binding"/>
    <property type="evidence" value="ECO:0007669"/>
    <property type="project" value="UniProtKB-KW"/>
</dbReference>
<evidence type="ECO:0000256" key="3">
    <source>
        <dbReference type="ARBA" id="ARBA00023125"/>
    </source>
</evidence>
<dbReference type="CDD" id="cd05466">
    <property type="entry name" value="PBP2_LTTR_substrate"/>
    <property type="match status" value="1"/>
</dbReference>
<dbReference type="InterPro" id="IPR000847">
    <property type="entry name" value="LysR_HTH_N"/>
</dbReference>
<dbReference type="EMBL" id="QFPW01000003">
    <property type="protein sequence ID" value="PZQ50738.1"/>
    <property type="molecule type" value="Genomic_DNA"/>
</dbReference>
<dbReference type="InterPro" id="IPR050950">
    <property type="entry name" value="HTH-type_LysR_regulators"/>
</dbReference>
<dbReference type="AlphaFoldDB" id="A0A2W5NE58"/>
<evidence type="ECO:0000256" key="2">
    <source>
        <dbReference type="ARBA" id="ARBA00023015"/>
    </source>
</evidence>
<evidence type="ECO:0000256" key="4">
    <source>
        <dbReference type="ARBA" id="ARBA00023163"/>
    </source>
</evidence>
<comment type="similarity">
    <text evidence="1">Belongs to the LysR transcriptional regulatory family.</text>
</comment>
<dbReference type="Gene3D" id="3.40.190.290">
    <property type="match status" value="1"/>
</dbReference>